<dbReference type="Proteomes" id="UP000516304">
    <property type="component" value="Chromosome TIRI35C"/>
</dbReference>
<dbReference type="GeneID" id="58919493"/>
<gene>
    <name evidence="3" type="ORF">TIRI35C_1751</name>
</gene>
<feature type="domain" description="PIN" evidence="2">
    <location>
        <begin position="3"/>
        <end position="122"/>
    </location>
</feature>
<dbReference type="EMBL" id="LR881183">
    <property type="protein sequence ID" value="CAD5244905.1"/>
    <property type="molecule type" value="Genomic_DNA"/>
</dbReference>
<evidence type="ECO:0000313" key="3">
    <source>
        <dbReference type="EMBL" id="CAD5244905.1"/>
    </source>
</evidence>
<dbReference type="SUPFAM" id="SSF88723">
    <property type="entry name" value="PIN domain-like"/>
    <property type="match status" value="1"/>
</dbReference>
<dbReference type="Pfam" id="PF01850">
    <property type="entry name" value="PIN"/>
    <property type="match status" value="1"/>
</dbReference>
<dbReference type="CDD" id="cd09873">
    <property type="entry name" value="PIN_Pae0151-like"/>
    <property type="match status" value="1"/>
</dbReference>
<proteinExistence type="predicted"/>
<organism evidence="3 4">
    <name type="scientific">Thermococcus camini</name>
    <dbReference type="NCBI Taxonomy" id="2016373"/>
    <lineage>
        <taxon>Archaea</taxon>
        <taxon>Methanobacteriati</taxon>
        <taxon>Methanobacteriota</taxon>
        <taxon>Thermococci</taxon>
        <taxon>Thermococcales</taxon>
        <taxon>Thermococcaceae</taxon>
        <taxon>Thermococcus</taxon>
    </lineage>
</organism>
<keyword evidence="4" id="KW-1185">Reference proteome</keyword>
<dbReference type="RefSeq" id="WP_188202550.1">
    <property type="nucleotide sequence ID" value="NZ_LR881183.1"/>
</dbReference>
<protein>
    <recommendedName>
        <fullName evidence="2">PIN domain-containing protein</fullName>
    </recommendedName>
</protein>
<reference evidence="3 4" key="1">
    <citation type="submission" date="2020-09" db="EMBL/GenBank/DDBJ databases">
        <authorList>
            <person name="Courtine D."/>
        </authorList>
    </citation>
    <scope>NUCLEOTIDE SEQUENCE [LARGE SCALE GENOMIC DNA]</scope>
    <source>
        <strain evidence="3 4">IRI35c</strain>
    </source>
</reference>
<dbReference type="InterPro" id="IPR029060">
    <property type="entry name" value="PIN-like_dom_sf"/>
</dbReference>
<dbReference type="KEGG" id="tcq:TIRI35C_1751"/>
<evidence type="ECO:0000313" key="4">
    <source>
        <dbReference type="Proteomes" id="UP000516304"/>
    </source>
</evidence>
<sequence>MLVVDTSALIDATIPVKGKEERNELARRVISAAESRGVPMIIPRLGVVEAVSLVKRLTGREDVVDVILSYIDAKMLQVSEDWIFEDAKGIARRIHPRAADSYFIATAKKFGAILVSSDRDMVIRAKKLGIKAFYILDQRDVEEFYKELFGGV</sequence>
<dbReference type="AlphaFoldDB" id="A0A7G2D9I7"/>
<keyword evidence="1" id="KW-0460">Magnesium</keyword>
<evidence type="ECO:0000259" key="2">
    <source>
        <dbReference type="Pfam" id="PF01850"/>
    </source>
</evidence>
<accession>A0A7G2D9I7</accession>
<name>A0A7G2D9I7_9EURY</name>
<dbReference type="Gene3D" id="3.40.50.1010">
    <property type="entry name" value="5'-nuclease"/>
    <property type="match status" value="1"/>
</dbReference>
<dbReference type="InterPro" id="IPR002716">
    <property type="entry name" value="PIN_dom"/>
</dbReference>
<dbReference type="PANTHER" id="PTHR35901">
    <property type="entry name" value="RIBONUCLEASE VAPC3"/>
    <property type="match status" value="1"/>
</dbReference>
<dbReference type="InterPro" id="IPR051619">
    <property type="entry name" value="TypeII_TA_RNase_PINc/VapC"/>
</dbReference>
<evidence type="ECO:0000256" key="1">
    <source>
        <dbReference type="ARBA" id="ARBA00022842"/>
    </source>
</evidence>
<dbReference type="PANTHER" id="PTHR35901:SF1">
    <property type="entry name" value="EXONUCLEASE VAPC9"/>
    <property type="match status" value="1"/>
</dbReference>
<dbReference type="InterPro" id="IPR044153">
    <property type="entry name" value="PIN_Pae0151-like"/>
</dbReference>